<proteinExistence type="predicted"/>
<keyword evidence="2" id="KW-1185">Reference proteome</keyword>
<protein>
    <submittedName>
        <fullName evidence="1">Uncharacterized protein</fullName>
    </submittedName>
</protein>
<organism evidence="1 2">
    <name type="scientific">Bosea caraganae</name>
    <dbReference type="NCBI Taxonomy" id="2763117"/>
    <lineage>
        <taxon>Bacteria</taxon>
        <taxon>Pseudomonadati</taxon>
        <taxon>Pseudomonadota</taxon>
        <taxon>Alphaproteobacteria</taxon>
        <taxon>Hyphomicrobiales</taxon>
        <taxon>Boseaceae</taxon>
        <taxon>Bosea</taxon>
    </lineage>
</organism>
<dbReference type="OrthoDB" id="8159119at2"/>
<dbReference type="EMBL" id="QQTP01000006">
    <property type="protein sequence ID" value="RDJ24584.1"/>
    <property type="molecule type" value="Genomic_DNA"/>
</dbReference>
<dbReference type="AlphaFoldDB" id="A0A370L5R2"/>
<sequence>MSRPTIDTKKSYDLIAARLLLVGIRLVLREHAQELFDLWFSGEAKDVEVFDNQKWADYMRADKGLEGQIDEHLVRYAAFVRDEAQSAGKVLADGRVSLPFQPYKTQFHAEVGDASGGYVTGYAVLHGSNRDAGDFQMSGTVSIEPKRGDASKLFVKFTNNLLVFNDKVDPNYRYSSDVTFERLALNMSRALQARRPKSFIIRIAWSEPGPWVYEIPAQSPKAVPGWLKSFDRGFK</sequence>
<reference evidence="2" key="1">
    <citation type="submission" date="2018-07" db="EMBL/GenBank/DDBJ databases">
        <authorList>
            <person name="Safronova V.I."/>
            <person name="Chirak E.R."/>
            <person name="Sazanova A.L."/>
        </authorList>
    </citation>
    <scope>NUCLEOTIDE SEQUENCE [LARGE SCALE GENOMIC DNA]</scope>
    <source>
        <strain evidence="2">RCAM04685</strain>
    </source>
</reference>
<dbReference type="RefSeq" id="WP_114829681.1">
    <property type="nucleotide sequence ID" value="NZ_QQTO01000033.1"/>
</dbReference>
<gene>
    <name evidence="1" type="ORF">DWE98_12925</name>
</gene>
<evidence type="ECO:0000313" key="2">
    <source>
        <dbReference type="Proteomes" id="UP000255207"/>
    </source>
</evidence>
<evidence type="ECO:0000313" key="1">
    <source>
        <dbReference type="EMBL" id="RDJ24584.1"/>
    </source>
</evidence>
<dbReference type="Proteomes" id="UP000255207">
    <property type="component" value="Unassembled WGS sequence"/>
</dbReference>
<accession>A0A370L5R2</accession>
<comment type="caution">
    <text evidence="1">The sequence shown here is derived from an EMBL/GenBank/DDBJ whole genome shotgun (WGS) entry which is preliminary data.</text>
</comment>
<name>A0A370L5R2_9HYPH</name>